<gene>
    <name evidence="1" type="ORF">I5L79_17870</name>
</gene>
<organism evidence="1 2">
    <name type="scientific">Hymenobacter guriensis</name>
    <dbReference type="NCBI Taxonomy" id="2793065"/>
    <lineage>
        <taxon>Bacteria</taxon>
        <taxon>Pseudomonadati</taxon>
        <taxon>Bacteroidota</taxon>
        <taxon>Cytophagia</taxon>
        <taxon>Cytophagales</taxon>
        <taxon>Hymenobacteraceae</taxon>
        <taxon>Hymenobacter</taxon>
    </lineage>
</organism>
<dbReference type="EMBL" id="JADWYK010000013">
    <property type="protein sequence ID" value="MBG8555422.1"/>
    <property type="molecule type" value="Genomic_DNA"/>
</dbReference>
<accession>A0ABS0L7U3</accession>
<dbReference type="Proteomes" id="UP000601099">
    <property type="component" value="Unassembled WGS sequence"/>
</dbReference>
<reference evidence="1 2" key="1">
    <citation type="submission" date="2020-11" db="EMBL/GenBank/DDBJ databases">
        <title>Hymenobacter sp.</title>
        <authorList>
            <person name="Kim M.K."/>
        </authorList>
    </citation>
    <scope>NUCLEOTIDE SEQUENCE [LARGE SCALE GENOMIC DNA]</scope>
    <source>
        <strain evidence="1 2">BT594</strain>
    </source>
</reference>
<evidence type="ECO:0000313" key="1">
    <source>
        <dbReference type="EMBL" id="MBG8555422.1"/>
    </source>
</evidence>
<sequence>MKAKVFIAQKDKKKEADWAKKATAVAAVLQQKLPEARRKSKSAARKQWCRTKTGIRLPNAGEQDFRGAELEEQNKGNTYYYVLQGTFEKYFLVLFFRLTGSEEQLAGRCE</sequence>
<comment type="caution">
    <text evidence="1">The sequence shown here is derived from an EMBL/GenBank/DDBJ whole genome shotgun (WGS) entry which is preliminary data.</text>
</comment>
<keyword evidence="2" id="KW-1185">Reference proteome</keyword>
<proteinExistence type="predicted"/>
<name>A0ABS0L7U3_9BACT</name>
<evidence type="ECO:0000313" key="2">
    <source>
        <dbReference type="Proteomes" id="UP000601099"/>
    </source>
</evidence>
<protein>
    <submittedName>
        <fullName evidence="1">Uncharacterized protein</fullName>
    </submittedName>
</protein>